<evidence type="ECO:0000256" key="3">
    <source>
        <dbReference type="ARBA" id="ARBA00022448"/>
    </source>
</evidence>
<feature type="transmembrane region" description="Helical" evidence="11">
    <location>
        <begin position="1157"/>
        <end position="1179"/>
    </location>
</feature>
<dbReference type="STRING" id="1754190.A0A1Y2C0S2"/>
<dbReference type="InterPro" id="IPR017871">
    <property type="entry name" value="ABC_transporter-like_CS"/>
</dbReference>
<evidence type="ECO:0000259" key="12">
    <source>
        <dbReference type="PROSITE" id="PS50893"/>
    </source>
</evidence>
<feature type="transmembrane region" description="Helical" evidence="11">
    <location>
        <begin position="25"/>
        <end position="47"/>
    </location>
</feature>
<dbReference type="GO" id="GO:0005524">
    <property type="term" value="F:ATP binding"/>
    <property type="evidence" value="ECO:0007669"/>
    <property type="project" value="UniProtKB-KW"/>
</dbReference>
<evidence type="ECO:0000256" key="8">
    <source>
        <dbReference type="ARBA" id="ARBA00022989"/>
    </source>
</evidence>
<gene>
    <name evidence="13" type="ORF">LY90DRAFT_704121</name>
</gene>
<evidence type="ECO:0000313" key="14">
    <source>
        <dbReference type="Proteomes" id="UP000193920"/>
    </source>
</evidence>
<dbReference type="Gene3D" id="3.40.50.300">
    <property type="entry name" value="P-loop containing nucleotide triphosphate hydrolases"/>
    <property type="match status" value="2"/>
</dbReference>
<proteinExistence type="inferred from homology"/>
<comment type="subcellular location">
    <subcellularLocation>
        <location evidence="1">Membrane</location>
        <topology evidence="1">Multi-pass membrane protein</topology>
    </subcellularLocation>
</comment>
<dbReference type="InterPro" id="IPR013525">
    <property type="entry name" value="ABC2_TM"/>
</dbReference>
<accession>A0A1Y2C0S2</accession>
<keyword evidence="8 11" id="KW-1133">Transmembrane helix</keyword>
<dbReference type="Pfam" id="PF12698">
    <property type="entry name" value="ABC2_membrane_3"/>
    <property type="match status" value="2"/>
</dbReference>
<dbReference type="Proteomes" id="UP000193920">
    <property type="component" value="Unassembled WGS sequence"/>
</dbReference>
<feature type="transmembrane region" description="Helical" evidence="11">
    <location>
        <begin position="1123"/>
        <end position="1145"/>
    </location>
</feature>
<name>A0A1Y2C0S2_9FUNG</name>
<dbReference type="SMART" id="SM00382">
    <property type="entry name" value="AAA"/>
    <property type="match status" value="2"/>
</dbReference>
<evidence type="ECO:0000313" key="13">
    <source>
        <dbReference type="EMBL" id="ORY40619.1"/>
    </source>
</evidence>
<dbReference type="OrthoDB" id="10255969at2759"/>
<dbReference type="PROSITE" id="PS00211">
    <property type="entry name" value="ABC_TRANSPORTER_1"/>
    <property type="match status" value="1"/>
</dbReference>
<feature type="transmembrane region" description="Helical" evidence="11">
    <location>
        <begin position="1199"/>
        <end position="1223"/>
    </location>
</feature>
<feature type="transmembrane region" description="Helical" evidence="11">
    <location>
        <begin position="1045"/>
        <end position="1070"/>
    </location>
</feature>
<evidence type="ECO:0000256" key="6">
    <source>
        <dbReference type="ARBA" id="ARBA00022741"/>
    </source>
</evidence>
<evidence type="ECO:0000256" key="7">
    <source>
        <dbReference type="ARBA" id="ARBA00022840"/>
    </source>
</evidence>
<dbReference type="GO" id="GO:0016887">
    <property type="term" value="F:ATP hydrolysis activity"/>
    <property type="evidence" value="ECO:0007669"/>
    <property type="project" value="InterPro"/>
</dbReference>
<feature type="transmembrane region" description="Helical" evidence="11">
    <location>
        <begin position="401"/>
        <end position="422"/>
    </location>
</feature>
<sequence length="1665" mass="191013">MVSLISQLKALIWKNFLTKKADKRVFYGELSSYIFIVFFSILGSFLFKDETELKSYKRTNTIDVTQAFQKTLTTNNDVYLGFIFPSTSNENENNQITQLILHNDIFKNTPGMKYKTFQNENELDTFNNHEKLLAGIVFSKNDYNDYTIRMNHTYVPKPTLASIMPITNLISNSTEADDYLEYFVPIQSAIDEAIIQYKTNSSARMKTYYGGLEIDVNFVNKYSSSGLVESFTSLACILLLCIYLPRFIALEKETGIKQTLTLNGVSSFAYYFSWLLITFVMLILLIVVIFIKDIIFGSLLLNNAIFKAIVYLLTEFSILSLFMFVSFFFKSSESLEKFNSIFLCFLWYVPYLFDFEGFGIDIYFLDLLFPPFSLYKFNQELYYYNRLKEDILINFMKYPSVLLYVGFILFSGLVYLFLTVFFDKIFSEENRSFLTRMKSSMEKSNKQNNDAFSSIKYDQDIEPMETNNKCLVEISDIVKKFDIPKSKTINNSDSSLGGIISAVDHVSFKVYENEIFGILGHNGAGKSTLINIMTGLIQPNQGSIYYNGKEFSNNKEDIRKNFGICPQNCSLFESLTVEQNIKVFARLKDIEVDVDEILSKISLTDKKDDIVGILSGGQKKKLNVGIALMGNPKYVFLDEPSSGLDPLSRRKMWDLLKENKEGKVIFLTTHYMDEADILTDRKLILHNGVIRCLGTSMYLKKHFNIMYHLKIDTCNYREALKIVKSHIPDVIETSNEDKNASLIINNNETNVSDSDNNNNNNSNKTHVYTFKLPTSSSSLLPNLVKDLEKKVENDQNINNFSISLPSLEELFIKLNNEKEQMKSEKSNNDNNNNNNNNEGFSVENNGEETILIKKNTQLPNYENLIRPSDSKIICSLVSFKYKLYSKNKSIILYSIILPIIFSIFIFLFIKVSNKNEKIEFTPQEISFDTLYKDTLWNYDRNQSTINVDVFKSGFGEQVRTFDIQSLDNIGKNITAKDQFYSVSLSGNNNGTDYDIEVYYNKTMPHSPPASLNAISNSILQSRNVNEKIRVFSQPFSYIDTVKDKLLSIIIVVFVAFTLFFGLYGYGISMVREKAKGLKSQLYLNQVSSKCYWISSLIVDSSIYIVTCIIVIIIGIAFHCGALYHIWSIVMILIILILSAIASVVNQYAISLMFKKEVTALTFFPLINMFLFGCGISIFFGISALKLVTASTTVELNTVLIIVCIIYSIIYPPFSFVICFNHLFNLHNSHNLNGYSLTLSNYLKFNNLFIPIIIALIIAFFIYYLILVKVDAKKTNINDNYKAPQFILDKENSNEQILKENYELYLECNRVKSSKEVMPISVLHLVKEFKTSVPANKQIKETIKNKMNYQYGDAHTSYYNRKKIVKTIIEDVSFGVDAKECFGLLGPNGVGKSTLLNTIIHRYTPTSGNIYFNGVNSLKSNSVIGYCSQEEVLWDELSIYDHLILFLKLRGVSDEKAKEYAFQYIDYCKLSDHMNKMVKKISGGTKRKLSLLLAICGYPNQIILDEPTSGIDPATRIFIWDMIKEVREIGRSSIILTTHSMEEAQELCNRLTILINGRLVCIGTPEDLRMKYASSYIVEIQSEQQEKIHDILFNKETGTFPENTYKLEKLSNHRYKYQIEMKKDLGKLFESLENAKINRIISDYTISQSTLEQVFIDFAKQFIKED</sequence>
<feature type="transmembrane region" description="Helical" evidence="11">
    <location>
        <begin position="304"/>
        <end position="329"/>
    </location>
</feature>
<keyword evidence="4 11" id="KW-0812">Transmembrane</keyword>
<dbReference type="Pfam" id="PF00005">
    <property type="entry name" value="ABC_tran"/>
    <property type="match status" value="2"/>
</dbReference>
<feature type="region of interest" description="Disordered" evidence="10">
    <location>
        <begin position="819"/>
        <end position="842"/>
    </location>
</feature>
<dbReference type="FunFam" id="3.40.50.300:FF:000335">
    <property type="entry name" value="ATP binding cassette subfamily A member 5"/>
    <property type="match status" value="1"/>
</dbReference>
<comment type="caution">
    <text evidence="13">The sequence shown here is derived from an EMBL/GenBank/DDBJ whole genome shotgun (WGS) entry which is preliminary data.</text>
</comment>
<dbReference type="GO" id="GO:0140359">
    <property type="term" value="F:ABC-type transporter activity"/>
    <property type="evidence" value="ECO:0007669"/>
    <property type="project" value="InterPro"/>
</dbReference>
<evidence type="ECO:0000256" key="10">
    <source>
        <dbReference type="SAM" id="MobiDB-lite"/>
    </source>
</evidence>
<dbReference type="GO" id="GO:0005886">
    <property type="term" value="C:plasma membrane"/>
    <property type="evidence" value="ECO:0007669"/>
    <property type="project" value="UniProtKB-ARBA"/>
</dbReference>
<evidence type="ECO:0000256" key="5">
    <source>
        <dbReference type="ARBA" id="ARBA00022737"/>
    </source>
</evidence>
<dbReference type="EMBL" id="MCOG01000127">
    <property type="protein sequence ID" value="ORY40619.1"/>
    <property type="molecule type" value="Genomic_DNA"/>
</dbReference>
<evidence type="ECO:0000256" key="4">
    <source>
        <dbReference type="ARBA" id="ARBA00022692"/>
    </source>
</evidence>
<feature type="compositionally biased region" description="Low complexity" evidence="10">
    <location>
        <begin position="828"/>
        <end position="842"/>
    </location>
</feature>
<keyword evidence="6" id="KW-0547">Nucleotide-binding</keyword>
<protein>
    <submittedName>
        <fullName evidence="13">p-loop containing nucleoside triphosphate hydrolase protein</fullName>
    </submittedName>
</protein>
<evidence type="ECO:0000256" key="2">
    <source>
        <dbReference type="ARBA" id="ARBA00008869"/>
    </source>
</evidence>
<feature type="domain" description="ABC transporter" evidence="12">
    <location>
        <begin position="472"/>
        <end position="712"/>
    </location>
</feature>
<dbReference type="CDD" id="cd03263">
    <property type="entry name" value="ABC_subfamily_A"/>
    <property type="match status" value="2"/>
</dbReference>
<dbReference type="InterPro" id="IPR003593">
    <property type="entry name" value="AAA+_ATPase"/>
</dbReference>
<evidence type="ECO:0000256" key="1">
    <source>
        <dbReference type="ARBA" id="ARBA00004141"/>
    </source>
</evidence>
<feature type="domain" description="ABC transporter" evidence="12">
    <location>
        <begin position="1348"/>
        <end position="1580"/>
    </location>
</feature>
<keyword evidence="9 11" id="KW-0472">Membrane</keyword>
<keyword evidence="7" id="KW-0067">ATP-binding</keyword>
<keyword evidence="13" id="KW-0378">Hydrolase</keyword>
<dbReference type="SUPFAM" id="SSF52540">
    <property type="entry name" value="P-loop containing nucleoside triphosphate hydrolases"/>
    <property type="match status" value="2"/>
</dbReference>
<feature type="transmembrane region" description="Helical" evidence="11">
    <location>
        <begin position="1244"/>
        <end position="1265"/>
    </location>
</feature>
<reference evidence="13 14" key="1">
    <citation type="submission" date="2016-08" db="EMBL/GenBank/DDBJ databases">
        <title>A Parts List for Fungal Cellulosomes Revealed by Comparative Genomics.</title>
        <authorList>
            <consortium name="DOE Joint Genome Institute"/>
            <person name="Haitjema C.H."/>
            <person name="Gilmore S.P."/>
            <person name="Henske J.K."/>
            <person name="Solomon K.V."/>
            <person name="De Groot R."/>
            <person name="Kuo A."/>
            <person name="Mondo S.J."/>
            <person name="Salamov A.A."/>
            <person name="Labutti K."/>
            <person name="Zhao Z."/>
            <person name="Chiniquy J."/>
            <person name="Barry K."/>
            <person name="Brewer H.M."/>
            <person name="Purvine S.O."/>
            <person name="Wright A.T."/>
            <person name="Boxma B."/>
            <person name="Van Alen T."/>
            <person name="Hackstein J.H."/>
            <person name="Baker S.E."/>
            <person name="Grigoriev I.V."/>
            <person name="O'Malley M.A."/>
        </authorList>
    </citation>
    <scope>NUCLEOTIDE SEQUENCE [LARGE SCALE GENOMIC DNA]</scope>
    <source>
        <strain evidence="13 14">G1</strain>
    </source>
</reference>
<evidence type="ECO:0000256" key="9">
    <source>
        <dbReference type="ARBA" id="ARBA00023136"/>
    </source>
</evidence>
<keyword evidence="14" id="KW-1185">Reference proteome</keyword>
<dbReference type="InterPro" id="IPR026082">
    <property type="entry name" value="ABCA"/>
</dbReference>
<dbReference type="InterPro" id="IPR003439">
    <property type="entry name" value="ABC_transporter-like_ATP-bd"/>
</dbReference>
<feature type="transmembrane region" description="Helical" evidence="11">
    <location>
        <begin position="890"/>
        <end position="909"/>
    </location>
</feature>
<keyword evidence="3" id="KW-0813">Transport</keyword>
<feature type="transmembrane region" description="Helical" evidence="11">
    <location>
        <begin position="1091"/>
        <end position="1117"/>
    </location>
</feature>
<keyword evidence="5" id="KW-0677">Repeat</keyword>
<comment type="similarity">
    <text evidence="2">Belongs to the ABC transporter superfamily. ABCA family.</text>
</comment>
<organism evidence="13 14">
    <name type="scientific">Neocallimastix californiae</name>
    <dbReference type="NCBI Taxonomy" id="1754190"/>
    <lineage>
        <taxon>Eukaryota</taxon>
        <taxon>Fungi</taxon>
        <taxon>Fungi incertae sedis</taxon>
        <taxon>Chytridiomycota</taxon>
        <taxon>Chytridiomycota incertae sedis</taxon>
        <taxon>Neocallimastigomycetes</taxon>
        <taxon>Neocallimastigales</taxon>
        <taxon>Neocallimastigaceae</taxon>
        <taxon>Neocallimastix</taxon>
    </lineage>
</organism>
<dbReference type="PROSITE" id="PS50893">
    <property type="entry name" value="ABC_TRANSPORTER_2"/>
    <property type="match status" value="2"/>
</dbReference>
<dbReference type="InterPro" id="IPR027417">
    <property type="entry name" value="P-loop_NTPase"/>
</dbReference>
<evidence type="ECO:0000256" key="11">
    <source>
        <dbReference type="SAM" id="Phobius"/>
    </source>
</evidence>
<dbReference type="PANTHER" id="PTHR19229">
    <property type="entry name" value="ATP-BINDING CASSETTE TRANSPORTER SUBFAMILY A ABCA"/>
    <property type="match status" value="1"/>
</dbReference>
<dbReference type="FunFam" id="3.40.50.300:FF:000436">
    <property type="entry name" value="ATP binding cassette subfamily A member 9"/>
    <property type="match status" value="1"/>
</dbReference>
<feature type="transmembrane region" description="Helical" evidence="11">
    <location>
        <begin position="268"/>
        <end position="292"/>
    </location>
</feature>
<feature type="transmembrane region" description="Helical" evidence="11">
    <location>
        <begin position="230"/>
        <end position="248"/>
    </location>
</feature>